<dbReference type="EMBL" id="SLXU01000003">
    <property type="protein sequence ID" value="TCP61944.1"/>
    <property type="molecule type" value="Genomic_DNA"/>
</dbReference>
<evidence type="ECO:0000313" key="1">
    <source>
        <dbReference type="EMBL" id="TCP61944.1"/>
    </source>
</evidence>
<dbReference type="AlphaFoldDB" id="A0A4R2RGS3"/>
<name>A0A4R2RGS3_9RHOB</name>
<organism evidence="1 2">
    <name type="scientific">Rhodovulum bhavnagarense</name>
    <dbReference type="NCBI Taxonomy" id="992286"/>
    <lineage>
        <taxon>Bacteria</taxon>
        <taxon>Pseudomonadati</taxon>
        <taxon>Pseudomonadota</taxon>
        <taxon>Alphaproteobacteria</taxon>
        <taxon>Rhodobacterales</taxon>
        <taxon>Paracoccaceae</taxon>
        <taxon>Rhodovulum</taxon>
    </lineage>
</organism>
<protein>
    <submittedName>
        <fullName evidence="1">Uncharacterized protein</fullName>
    </submittedName>
</protein>
<reference evidence="1 2" key="1">
    <citation type="submission" date="2019-03" db="EMBL/GenBank/DDBJ databases">
        <title>Genomic Encyclopedia of Type Strains, Phase IV (KMG-IV): sequencing the most valuable type-strain genomes for metagenomic binning, comparative biology and taxonomic classification.</title>
        <authorList>
            <person name="Goeker M."/>
        </authorList>
    </citation>
    <scope>NUCLEOTIDE SEQUENCE [LARGE SCALE GENOMIC DNA]</scope>
    <source>
        <strain evidence="1 2">DSM 24766</strain>
    </source>
</reference>
<accession>A0A4R2RGS3</accession>
<dbReference type="RefSeq" id="WP_132950812.1">
    <property type="nucleotide sequence ID" value="NZ_SLXU01000003.1"/>
</dbReference>
<evidence type="ECO:0000313" key="2">
    <source>
        <dbReference type="Proteomes" id="UP000295050"/>
    </source>
</evidence>
<dbReference type="Proteomes" id="UP000295050">
    <property type="component" value="Unassembled WGS sequence"/>
</dbReference>
<comment type="caution">
    <text evidence="1">The sequence shown here is derived from an EMBL/GenBank/DDBJ whole genome shotgun (WGS) entry which is preliminary data.</text>
</comment>
<proteinExistence type="predicted"/>
<sequence length="108" mass="12476">MTGIADDRFPRRLLRSDRIVTDNRWDLAEYGCTPFSDFFGLAILSGTGPRAGLARRQTPLSSAVRLPMLWRRRLRMRLKTGMRVLPIKAVSHRRSKTRLRTGRVIPWA</sequence>
<gene>
    <name evidence="1" type="ORF">EV663_103130</name>
</gene>
<keyword evidence="2" id="KW-1185">Reference proteome</keyword>
<dbReference type="OrthoDB" id="7869246at2"/>